<feature type="compositionally biased region" description="Polar residues" evidence="1">
    <location>
        <begin position="17"/>
        <end position="30"/>
    </location>
</feature>
<feature type="compositionally biased region" description="Basic and acidic residues" evidence="1">
    <location>
        <begin position="1"/>
        <end position="11"/>
    </location>
</feature>
<dbReference type="EMBL" id="AGNL01020274">
    <property type="protein sequence ID" value="EJK61224.1"/>
    <property type="molecule type" value="Genomic_DNA"/>
</dbReference>
<feature type="compositionally biased region" description="Low complexity" evidence="1">
    <location>
        <begin position="134"/>
        <end position="156"/>
    </location>
</feature>
<evidence type="ECO:0000313" key="3">
    <source>
        <dbReference type="Proteomes" id="UP000266841"/>
    </source>
</evidence>
<gene>
    <name evidence="2" type="ORF">THAOC_18328</name>
</gene>
<feature type="compositionally biased region" description="Basic and acidic residues" evidence="1">
    <location>
        <begin position="32"/>
        <end position="41"/>
    </location>
</feature>
<evidence type="ECO:0000256" key="1">
    <source>
        <dbReference type="SAM" id="MobiDB-lite"/>
    </source>
</evidence>
<keyword evidence="3" id="KW-1185">Reference proteome</keyword>
<feature type="non-terminal residue" evidence="2">
    <location>
        <position position="209"/>
    </location>
</feature>
<name>K0S8K1_THAOC</name>
<feature type="region of interest" description="Disordered" evidence="1">
    <location>
        <begin position="1"/>
        <end position="163"/>
    </location>
</feature>
<proteinExistence type="predicted"/>
<organism evidence="2 3">
    <name type="scientific">Thalassiosira oceanica</name>
    <name type="common">Marine diatom</name>
    <dbReference type="NCBI Taxonomy" id="159749"/>
    <lineage>
        <taxon>Eukaryota</taxon>
        <taxon>Sar</taxon>
        <taxon>Stramenopiles</taxon>
        <taxon>Ochrophyta</taxon>
        <taxon>Bacillariophyta</taxon>
        <taxon>Coscinodiscophyceae</taxon>
        <taxon>Thalassiosirophycidae</taxon>
        <taxon>Thalassiosirales</taxon>
        <taxon>Thalassiosiraceae</taxon>
        <taxon>Thalassiosira</taxon>
    </lineage>
</organism>
<comment type="caution">
    <text evidence="2">The sequence shown here is derived from an EMBL/GenBank/DDBJ whole genome shotgun (WGS) entry which is preliminary data.</text>
</comment>
<evidence type="ECO:0000313" key="2">
    <source>
        <dbReference type="EMBL" id="EJK61224.1"/>
    </source>
</evidence>
<protein>
    <submittedName>
        <fullName evidence="2">Uncharacterized protein</fullName>
    </submittedName>
</protein>
<accession>K0S8K1</accession>
<sequence>MERRGEQRLAEGDLTFDKTTPWTSVANNRPGSRREQVERHNSQTYDAPPLGPPTSAATPGPPVPLLAGGTERLRGMATSGYHRLRSPGAGAAPSLRKYGRGRNSRRKDEGESESGDYAPESSKRRREKSEGRLSGRARPSSVRSAVPSSPPRSSLSGKGGRRWVRRTSRHAKFIRELDSVSLARQLILGAFALAPGGKLLKCLAVHAGL</sequence>
<dbReference type="Proteomes" id="UP000266841">
    <property type="component" value="Unassembled WGS sequence"/>
</dbReference>
<reference evidence="2 3" key="1">
    <citation type="journal article" date="2012" name="Genome Biol.">
        <title>Genome and low-iron response of an oceanic diatom adapted to chronic iron limitation.</title>
        <authorList>
            <person name="Lommer M."/>
            <person name="Specht M."/>
            <person name="Roy A.S."/>
            <person name="Kraemer L."/>
            <person name="Andreson R."/>
            <person name="Gutowska M.A."/>
            <person name="Wolf J."/>
            <person name="Bergner S.V."/>
            <person name="Schilhabel M.B."/>
            <person name="Klostermeier U.C."/>
            <person name="Beiko R.G."/>
            <person name="Rosenstiel P."/>
            <person name="Hippler M."/>
            <person name="Laroche J."/>
        </authorList>
    </citation>
    <scope>NUCLEOTIDE SEQUENCE [LARGE SCALE GENOMIC DNA]</scope>
    <source>
        <strain evidence="2 3">CCMP1005</strain>
    </source>
</reference>
<dbReference type="AlphaFoldDB" id="K0S8K1"/>